<sequence length="188" mass="21956">MTRSWMRYKNITTKKEASLIDAGITADQLLSHDFGTDTETASWLRKLCDPPEPALTEVERKTKRRRDAFRNWTREELLLLMDLCPLLRASRTRDMEPLLMDGKRTMAAITAKKGQFAPKLDLERTPPLTEKELDVVRAAVDRKSADDVTWKDVKDQLPDRTFAQTLRLLERHRIALYRYEKSRRIGLK</sequence>
<name>A0A9W8GMU4_9FUNG</name>
<proteinExistence type="predicted"/>
<reference evidence="1" key="1">
    <citation type="submission" date="2022-07" db="EMBL/GenBank/DDBJ databases">
        <title>Phylogenomic reconstructions and comparative analyses of Kickxellomycotina fungi.</title>
        <authorList>
            <person name="Reynolds N.K."/>
            <person name="Stajich J.E."/>
            <person name="Barry K."/>
            <person name="Grigoriev I.V."/>
            <person name="Crous P."/>
            <person name="Smith M.E."/>
        </authorList>
    </citation>
    <scope>NUCLEOTIDE SEQUENCE</scope>
    <source>
        <strain evidence="1">CBS 109367</strain>
    </source>
</reference>
<dbReference type="EMBL" id="JANBTX010000014">
    <property type="protein sequence ID" value="KAJ2690228.1"/>
    <property type="molecule type" value="Genomic_DNA"/>
</dbReference>
<keyword evidence="2" id="KW-1185">Reference proteome</keyword>
<accession>A0A9W8GMU4</accession>
<organism evidence="1 2">
    <name type="scientific">Coemansia spiralis</name>
    <dbReference type="NCBI Taxonomy" id="417178"/>
    <lineage>
        <taxon>Eukaryota</taxon>
        <taxon>Fungi</taxon>
        <taxon>Fungi incertae sedis</taxon>
        <taxon>Zoopagomycota</taxon>
        <taxon>Kickxellomycotina</taxon>
        <taxon>Kickxellomycetes</taxon>
        <taxon>Kickxellales</taxon>
        <taxon>Kickxellaceae</taxon>
        <taxon>Coemansia</taxon>
    </lineage>
</organism>
<gene>
    <name evidence="1" type="ORF">IWW39_000909</name>
</gene>
<protein>
    <submittedName>
        <fullName evidence="1">Uncharacterized protein</fullName>
    </submittedName>
</protein>
<dbReference type="Proteomes" id="UP001151516">
    <property type="component" value="Unassembled WGS sequence"/>
</dbReference>
<evidence type="ECO:0000313" key="1">
    <source>
        <dbReference type="EMBL" id="KAJ2690228.1"/>
    </source>
</evidence>
<evidence type="ECO:0000313" key="2">
    <source>
        <dbReference type="Proteomes" id="UP001151516"/>
    </source>
</evidence>
<comment type="caution">
    <text evidence="1">The sequence shown here is derived from an EMBL/GenBank/DDBJ whole genome shotgun (WGS) entry which is preliminary data.</text>
</comment>
<dbReference type="OrthoDB" id="5546718at2759"/>
<dbReference type="AlphaFoldDB" id="A0A9W8GMU4"/>